<proteinExistence type="predicted"/>
<sequence>MGSHPYTRFEDLVRLRHAAGGFSLLPKQPVSSLLSGQHASRLRGRGMMFEELRDYRPGDDIRQMDWKATARLRKPYIRVYSEERERTVLLVVDQRTSMFFGSERTTKATAAAEVAALAAWRAIDGGDRIGAIVFGDDETLELRPRRSRESVLHICHEITRMNQQLSADQLAEDSSRRLNDALRQCVNVAKHDCLVVLVTDYAGDDDETRRLTTQLASHNDVLAFLVYDPLGIRLPARGQLHATDGSTQYSIPSGPEFAQSFETSFRARCDQLRERLGAIRVPIVPICTHEPVARQILAAMGERP</sequence>
<dbReference type="OrthoDB" id="9780819at2"/>
<dbReference type="InterPro" id="IPR036465">
    <property type="entry name" value="vWFA_dom_sf"/>
</dbReference>
<keyword evidence="3" id="KW-1185">Reference proteome</keyword>
<organism evidence="2 3">
    <name type="scientific">Allorhodopirellula heiligendammensis</name>
    <dbReference type="NCBI Taxonomy" id="2714739"/>
    <lineage>
        <taxon>Bacteria</taxon>
        <taxon>Pseudomonadati</taxon>
        <taxon>Planctomycetota</taxon>
        <taxon>Planctomycetia</taxon>
        <taxon>Pirellulales</taxon>
        <taxon>Pirellulaceae</taxon>
        <taxon>Allorhodopirellula</taxon>
    </lineage>
</organism>
<feature type="domain" description="DUF58" evidence="1">
    <location>
        <begin position="51"/>
        <end position="248"/>
    </location>
</feature>
<evidence type="ECO:0000259" key="1">
    <source>
        <dbReference type="Pfam" id="PF01882"/>
    </source>
</evidence>
<dbReference type="RefSeq" id="WP_146408919.1">
    <property type="nucleotide sequence ID" value="NZ_SJPU01000003.1"/>
</dbReference>
<gene>
    <name evidence="2" type="ORF">Poly21_43690</name>
</gene>
<dbReference type="Proteomes" id="UP000319908">
    <property type="component" value="Unassembled WGS sequence"/>
</dbReference>
<dbReference type="PANTHER" id="PTHR33608">
    <property type="entry name" value="BLL2464 PROTEIN"/>
    <property type="match status" value="1"/>
</dbReference>
<dbReference type="Pfam" id="PF01882">
    <property type="entry name" value="DUF58"/>
    <property type="match status" value="1"/>
</dbReference>
<dbReference type="PANTHER" id="PTHR33608:SF12">
    <property type="entry name" value="DUF58 DOMAIN-CONTAINING PROTEIN"/>
    <property type="match status" value="1"/>
</dbReference>
<dbReference type="SUPFAM" id="SSF53300">
    <property type="entry name" value="vWA-like"/>
    <property type="match status" value="1"/>
</dbReference>
<dbReference type="AlphaFoldDB" id="A0A5C6BE48"/>
<evidence type="ECO:0000313" key="3">
    <source>
        <dbReference type="Proteomes" id="UP000319908"/>
    </source>
</evidence>
<dbReference type="Gene3D" id="3.40.50.410">
    <property type="entry name" value="von Willebrand factor, type A domain"/>
    <property type="match status" value="1"/>
</dbReference>
<dbReference type="EMBL" id="SJPU01000003">
    <property type="protein sequence ID" value="TWU10465.1"/>
    <property type="molecule type" value="Genomic_DNA"/>
</dbReference>
<protein>
    <recommendedName>
        <fullName evidence="1">DUF58 domain-containing protein</fullName>
    </recommendedName>
</protein>
<dbReference type="InterPro" id="IPR002881">
    <property type="entry name" value="DUF58"/>
</dbReference>
<accession>A0A5C6BE48</accession>
<evidence type="ECO:0000313" key="2">
    <source>
        <dbReference type="EMBL" id="TWU10465.1"/>
    </source>
</evidence>
<name>A0A5C6BE48_9BACT</name>
<reference evidence="2 3" key="1">
    <citation type="journal article" date="2020" name="Antonie Van Leeuwenhoek">
        <title>Rhodopirellula heiligendammensis sp. nov., Rhodopirellula pilleata sp. nov., and Rhodopirellula solitaria sp. nov. isolated from natural or artificial marine surfaces in Northern Germany and California, USA, and emended description of the genus Rhodopirellula.</title>
        <authorList>
            <person name="Kallscheuer N."/>
            <person name="Wiegand S."/>
            <person name="Jogler M."/>
            <person name="Boedeker C."/>
            <person name="Peeters S.H."/>
            <person name="Rast P."/>
            <person name="Heuer A."/>
            <person name="Jetten M.S.M."/>
            <person name="Rohde M."/>
            <person name="Jogler C."/>
        </authorList>
    </citation>
    <scope>NUCLEOTIDE SEQUENCE [LARGE SCALE GENOMIC DNA]</scope>
    <source>
        <strain evidence="2 3">Poly21</strain>
    </source>
</reference>
<comment type="caution">
    <text evidence="2">The sequence shown here is derived from an EMBL/GenBank/DDBJ whole genome shotgun (WGS) entry which is preliminary data.</text>
</comment>